<dbReference type="InterPro" id="IPR044824">
    <property type="entry name" value="MAIN-like"/>
</dbReference>
<dbReference type="Proteomes" id="UP000541444">
    <property type="component" value="Unassembled WGS sequence"/>
</dbReference>
<reference evidence="2 3" key="1">
    <citation type="journal article" date="2020" name="IScience">
        <title>Genome Sequencing of the Endangered Kingdonia uniflora (Circaeasteraceae, Ranunculales) Reveals Potential Mechanisms of Evolutionary Specialization.</title>
        <authorList>
            <person name="Sun Y."/>
            <person name="Deng T."/>
            <person name="Zhang A."/>
            <person name="Moore M.J."/>
            <person name="Landis J.B."/>
            <person name="Lin N."/>
            <person name="Zhang H."/>
            <person name="Zhang X."/>
            <person name="Huang J."/>
            <person name="Zhang X."/>
            <person name="Sun H."/>
            <person name="Wang H."/>
        </authorList>
    </citation>
    <scope>NUCLEOTIDE SEQUENCE [LARGE SCALE GENOMIC DNA]</scope>
    <source>
        <strain evidence="2">TB1705</strain>
        <tissue evidence="2">Leaf</tissue>
    </source>
</reference>
<gene>
    <name evidence="2" type="ORF">GIB67_032260</name>
</gene>
<dbReference type="OrthoDB" id="1704638at2759"/>
<protein>
    <recommendedName>
        <fullName evidence="1">Aminotransferase-like plant mobile domain-containing protein</fullName>
    </recommendedName>
</protein>
<feature type="domain" description="Aminotransferase-like plant mobile" evidence="1">
    <location>
        <begin position="22"/>
        <end position="309"/>
    </location>
</feature>
<evidence type="ECO:0000259" key="1">
    <source>
        <dbReference type="Pfam" id="PF10536"/>
    </source>
</evidence>
<dbReference type="EMBL" id="JACGCM010001193">
    <property type="protein sequence ID" value="KAF6159489.1"/>
    <property type="molecule type" value="Genomic_DNA"/>
</dbReference>
<accession>A0A7J7MX13</accession>
<evidence type="ECO:0000313" key="2">
    <source>
        <dbReference type="EMBL" id="KAF6159489.1"/>
    </source>
</evidence>
<dbReference type="PANTHER" id="PTHR46033">
    <property type="entry name" value="PROTEIN MAIN-LIKE 2"/>
    <property type="match status" value="1"/>
</dbReference>
<comment type="caution">
    <text evidence="2">The sequence shown here is derived from an EMBL/GenBank/DDBJ whole genome shotgun (WGS) entry which is preliminary data.</text>
</comment>
<dbReference type="GO" id="GO:0010073">
    <property type="term" value="P:meristem maintenance"/>
    <property type="evidence" value="ECO:0007669"/>
    <property type="project" value="InterPro"/>
</dbReference>
<dbReference type="Pfam" id="PF10536">
    <property type="entry name" value="PMD"/>
    <property type="match status" value="1"/>
</dbReference>
<organism evidence="2 3">
    <name type="scientific">Kingdonia uniflora</name>
    <dbReference type="NCBI Taxonomy" id="39325"/>
    <lineage>
        <taxon>Eukaryota</taxon>
        <taxon>Viridiplantae</taxon>
        <taxon>Streptophyta</taxon>
        <taxon>Embryophyta</taxon>
        <taxon>Tracheophyta</taxon>
        <taxon>Spermatophyta</taxon>
        <taxon>Magnoliopsida</taxon>
        <taxon>Ranunculales</taxon>
        <taxon>Circaeasteraceae</taxon>
        <taxon>Kingdonia</taxon>
    </lineage>
</organism>
<name>A0A7J7MX13_9MAGN</name>
<dbReference type="InterPro" id="IPR019557">
    <property type="entry name" value="AminoTfrase-like_pln_mobile"/>
</dbReference>
<proteinExistence type="predicted"/>
<sequence>MLKKLVDVMGFADFCPINAGNSDNRLIHALVEWWWPSTHTFHFPYGELGFAPLDFVMLTGISFGRGRELPYGERYSKFEEAEKMFPGITNSDMRYGNIILSYLKKWQEPLNSNLYNYDSKMDIMYARAFITYMMGNLFFSNCTTSFWAGYLAALADYDIHGMSGFDWGTPIMAALYRGLDEVSVLRPKKVKKSINIFYAMLEYKFFEYCRVGMYLVKVQNFNHIYPRISGWRDERASTGPENHHSFVVIRDMIEWKDKTNIDWKPWHRSKQLRRPEVSVDSALSTQMALLVLVPYGHDTFWYLGDRCMR</sequence>
<evidence type="ECO:0000313" key="3">
    <source>
        <dbReference type="Proteomes" id="UP000541444"/>
    </source>
</evidence>
<keyword evidence="3" id="KW-1185">Reference proteome</keyword>
<dbReference type="PANTHER" id="PTHR46033:SF8">
    <property type="entry name" value="PROTEIN MAINTENANCE OF MERISTEMS-LIKE"/>
    <property type="match status" value="1"/>
</dbReference>
<dbReference type="AlphaFoldDB" id="A0A7J7MX13"/>